<gene>
    <name evidence="2" type="ORF">Syun_029877</name>
</gene>
<proteinExistence type="predicted"/>
<reference evidence="2 3" key="1">
    <citation type="submission" date="2024-01" db="EMBL/GenBank/DDBJ databases">
        <title>Genome assemblies of Stephania.</title>
        <authorList>
            <person name="Yang L."/>
        </authorList>
    </citation>
    <scope>NUCLEOTIDE SEQUENCE [LARGE SCALE GENOMIC DNA]</scope>
    <source>
        <strain evidence="2">YNDBR</strain>
        <tissue evidence="2">Leaf</tissue>
    </source>
</reference>
<name>A0AAP0E9F3_9MAGN</name>
<comment type="caution">
    <text evidence="2">The sequence shown here is derived from an EMBL/GenBank/DDBJ whole genome shotgun (WGS) entry which is preliminary data.</text>
</comment>
<evidence type="ECO:0000313" key="3">
    <source>
        <dbReference type="Proteomes" id="UP001420932"/>
    </source>
</evidence>
<dbReference type="Proteomes" id="UP001420932">
    <property type="component" value="Unassembled WGS sequence"/>
</dbReference>
<dbReference type="AlphaFoldDB" id="A0AAP0E9F3"/>
<accession>A0AAP0E9F3</accession>
<organism evidence="2 3">
    <name type="scientific">Stephania yunnanensis</name>
    <dbReference type="NCBI Taxonomy" id="152371"/>
    <lineage>
        <taxon>Eukaryota</taxon>
        <taxon>Viridiplantae</taxon>
        <taxon>Streptophyta</taxon>
        <taxon>Embryophyta</taxon>
        <taxon>Tracheophyta</taxon>
        <taxon>Spermatophyta</taxon>
        <taxon>Magnoliopsida</taxon>
        <taxon>Ranunculales</taxon>
        <taxon>Menispermaceae</taxon>
        <taxon>Menispermoideae</taxon>
        <taxon>Cissampelideae</taxon>
        <taxon>Stephania</taxon>
    </lineage>
</organism>
<feature type="region of interest" description="Disordered" evidence="1">
    <location>
        <begin position="1"/>
        <end position="25"/>
    </location>
</feature>
<evidence type="ECO:0000313" key="2">
    <source>
        <dbReference type="EMBL" id="KAK9087483.1"/>
    </source>
</evidence>
<keyword evidence="3" id="KW-1185">Reference proteome</keyword>
<evidence type="ECO:0000256" key="1">
    <source>
        <dbReference type="SAM" id="MobiDB-lite"/>
    </source>
</evidence>
<sequence length="81" mass="8900">MTKDIARSKAVVTKEETGSDPLGGARGCGGWRSQIASYRKEKRNLEIEVKVPEVSTCACKGVVEDEGSHIVEHRERDLMIA</sequence>
<protein>
    <submittedName>
        <fullName evidence="2">Uncharacterized protein</fullName>
    </submittedName>
</protein>
<dbReference type="EMBL" id="JBBNAF010000013">
    <property type="protein sequence ID" value="KAK9087483.1"/>
    <property type="molecule type" value="Genomic_DNA"/>
</dbReference>
<feature type="compositionally biased region" description="Basic and acidic residues" evidence="1">
    <location>
        <begin position="1"/>
        <end position="17"/>
    </location>
</feature>